<sequence>MLDLTQAEIHVADRSKAEESHSQLERETREARDKAEAEECEEVIGVAKRNVEGLVQDILKAQKERMELVNLLEAEKAGIRQEEAAKNRQLLAEVGKITRNVILLQTRLLILEEKRFERDKLFGEVRDAEEKLATEGEQQEIAMEMAYGESRGKYKKLYSKLHDEMESVSSFAGRVGCAQQVAALRDRCLQILETQGRLRRVEGLMLGLHRQNEVMREEVRSMRREMESYVGINEMMDKDSRRALQELQAIIQIHDAEEIPDSSDELLMQLKSLIHDLQQKVFKMNDQRTELQEVLADQECYQKMLQQEDRSRQFTRERLVNMSRVAELVMEDNQSSHDREHEMLAKRSSFLSEMSTILLETTMNTEDVEELPPQSEVSIDSASYSKGLLGLVPEETVMSRSKSHTPSSFFTMPSE</sequence>
<keyword evidence="1" id="KW-0175">Coiled coil</keyword>
<feature type="region of interest" description="Disordered" evidence="2">
    <location>
        <begin position="10"/>
        <end position="33"/>
    </location>
</feature>
<accession>A0AAV6VWD3</accession>
<evidence type="ECO:0000313" key="3">
    <source>
        <dbReference type="EMBL" id="KAG8200390.1"/>
    </source>
</evidence>
<evidence type="ECO:0000256" key="1">
    <source>
        <dbReference type="SAM" id="Coils"/>
    </source>
</evidence>
<feature type="coiled-coil region" evidence="1">
    <location>
        <begin position="267"/>
        <end position="294"/>
    </location>
</feature>
<gene>
    <name evidence="3" type="ORF">JTE90_028567</name>
</gene>
<evidence type="ECO:0000256" key="2">
    <source>
        <dbReference type="SAM" id="MobiDB-lite"/>
    </source>
</evidence>
<comment type="caution">
    <text evidence="3">The sequence shown here is derived from an EMBL/GenBank/DDBJ whole genome shotgun (WGS) entry which is preliminary data.</text>
</comment>
<protein>
    <submittedName>
        <fullName evidence="3">Uncharacterized protein</fullName>
    </submittedName>
</protein>
<name>A0AAV6VWD3_9ARAC</name>
<dbReference type="AlphaFoldDB" id="A0AAV6VWD3"/>
<reference evidence="3 4" key="1">
    <citation type="journal article" date="2022" name="Nat. Ecol. Evol.">
        <title>A masculinizing supergene underlies an exaggerated male reproductive morph in a spider.</title>
        <authorList>
            <person name="Hendrickx F."/>
            <person name="De Corte Z."/>
            <person name="Sonet G."/>
            <person name="Van Belleghem S.M."/>
            <person name="Kostlbacher S."/>
            <person name="Vangestel C."/>
        </authorList>
    </citation>
    <scope>NUCLEOTIDE SEQUENCE [LARGE SCALE GENOMIC DNA]</scope>
    <source>
        <strain evidence="3">W744_W776</strain>
    </source>
</reference>
<proteinExistence type="predicted"/>
<keyword evidence="4" id="KW-1185">Reference proteome</keyword>
<organism evidence="3 4">
    <name type="scientific">Oedothorax gibbosus</name>
    <dbReference type="NCBI Taxonomy" id="931172"/>
    <lineage>
        <taxon>Eukaryota</taxon>
        <taxon>Metazoa</taxon>
        <taxon>Ecdysozoa</taxon>
        <taxon>Arthropoda</taxon>
        <taxon>Chelicerata</taxon>
        <taxon>Arachnida</taxon>
        <taxon>Araneae</taxon>
        <taxon>Araneomorphae</taxon>
        <taxon>Entelegynae</taxon>
        <taxon>Araneoidea</taxon>
        <taxon>Linyphiidae</taxon>
        <taxon>Erigoninae</taxon>
        <taxon>Oedothorax</taxon>
    </lineage>
</organism>
<dbReference type="EMBL" id="JAFNEN010000016">
    <property type="protein sequence ID" value="KAG8200390.1"/>
    <property type="molecule type" value="Genomic_DNA"/>
</dbReference>
<evidence type="ECO:0000313" key="4">
    <source>
        <dbReference type="Proteomes" id="UP000827092"/>
    </source>
</evidence>
<dbReference type="Proteomes" id="UP000827092">
    <property type="component" value="Unassembled WGS sequence"/>
</dbReference>